<dbReference type="InParanoid" id="A0A804NFB4"/>
<reference evidence="9" key="2">
    <citation type="submission" date="2019-07" db="EMBL/GenBank/DDBJ databases">
        <authorList>
            <person name="Seetharam A."/>
            <person name="Woodhouse M."/>
            <person name="Cannon E."/>
        </authorList>
    </citation>
    <scope>NUCLEOTIDE SEQUENCE [LARGE SCALE GENOMIC DNA]</scope>
    <source>
        <strain evidence="9">cv. B73</strain>
    </source>
</reference>
<dbReference type="Proteomes" id="UP000007305">
    <property type="component" value="Chromosome 3"/>
</dbReference>
<feature type="compositionally biased region" description="Basic residues" evidence="8">
    <location>
        <begin position="124"/>
        <end position="136"/>
    </location>
</feature>
<dbReference type="AlphaFoldDB" id="A0A804NFB4"/>
<name>A0A804NFB4_MAIZE</name>
<evidence type="ECO:0000256" key="4">
    <source>
        <dbReference type="ARBA" id="ARBA00022528"/>
    </source>
</evidence>
<evidence type="ECO:0000313" key="9">
    <source>
        <dbReference type="EnsemblPlants" id="Zm00001eb156950_P001"/>
    </source>
</evidence>
<protein>
    <submittedName>
        <fullName evidence="9">Uncharacterized protein</fullName>
    </submittedName>
</protein>
<keyword evidence="6" id="KW-0808">Transferase</keyword>
<proteinExistence type="inferred from homology"/>
<feature type="region of interest" description="Disordered" evidence="8">
    <location>
        <begin position="111"/>
        <end position="144"/>
    </location>
</feature>
<dbReference type="EnsemblPlants" id="Zm00001eb156950_T001">
    <property type="protein sequence ID" value="Zm00001eb156950_P001"/>
    <property type="gene ID" value="Zm00001eb156950"/>
</dbReference>
<keyword evidence="10" id="KW-1185">Reference proteome</keyword>
<evidence type="ECO:0000313" key="10">
    <source>
        <dbReference type="Proteomes" id="UP000007305"/>
    </source>
</evidence>
<comment type="subcellular location">
    <subcellularLocation>
        <location evidence="2">Membrane</location>
    </subcellularLocation>
    <subcellularLocation>
        <location evidence="1">Plastid</location>
        <location evidence="1">Chloroplast</location>
    </subcellularLocation>
</comment>
<evidence type="ECO:0000256" key="2">
    <source>
        <dbReference type="ARBA" id="ARBA00004370"/>
    </source>
</evidence>
<reference evidence="9" key="3">
    <citation type="submission" date="2021-05" db="UniProtKB">
        <authorList>
            <consortium name="EnsemblPlants"/>
        </authorList>
    </citation>
    <scope>IDENTIFICATION</scope>
    <source>
        <strain evidence="9">cv. B73</strain>
    </source>
</reference>
<dbReference type="GO" id="GO:0009507">
    <property type="term" value="C:chloroplast"/>
    <property type="evidence" value="ECO:0007669"/>
    <property type="project" value="UniProtKB-SubCell"/>
</dbReference>
<evidence type="ECO:0000256" key="6">
    <source>
        <dbReference type="ARBA" id="ARBA00022679"/>
    </source>
</evidence>
<evidence type="ECO:0000256" key="5">
    <source>
        <dbReference type="ARBA" id="ARBA00022640"/>
    </source>
</evidence>
<dbReference type="InterPro" id="IPR044525">
    <property type="entry name" value="DGDG1/2"/>
</dbReference>
<organism evidence="9 10">
    <name type="scientific">Zea mays</name>
    <name type="common">Maize</name>
    <dbReference type="NCBI Taxonomy" id="4577"/>
    <lineage>
        <taxon>Eukaryota</taxon>
        <taxon>Viridiplantae</taxon>
        <taxon>Streptophyta</taxon>
        <taxon>Embryophyta</taxon>
        <taxon>Tracheophyta</taxon>
        <taxon>Spermatophyta</taxon>
        <taxon>Magnoliopsida</taxon>
        <taxon>Liliopsida</taxon>
        <taxon>Poales</taxon>
        <taxon>Poaceae</taxon>
        <taxon>PACMAD clade</taxon>
        <taxon>Panicoideae</taxon>
        <taxon>Andropogonodae</taxon>
        <taxon>Andropogoneae</taxon>
        <taxon>Tripsacinae</taxon>
        <taxon>Zea</taxon>
    </lineage>
</organism>
<dbReference type="GO" id="GO:0016020">
    <property type="term" value="C:membrane"/>
    <property type="evidence" value="ECO:0007669"/>
    <property type="project" value="UniProtKB-SubCell"/>
</dbReference>
<evidence type="ECO:0000256" key="7">
    <source>
        <dbReference type="ARBA" id="ARBA00023136"/>
    </source>
</evidence>
<evidence type="ECO:0000256" key="1">
    <source>
        <dbReference type="ARBA" id="ARBA00004229"/>
    </source>
</evidence>
<keyword evidence="7" id="KW-0472">Membrane</keyword>
<reference evidence="10" key="1">
    <citation type="submission" date="2015-12" db="EMBL/GenBank/DDBJ databases">
        <title>Update maize B73 reference genome by single molecule sequencing technologies.</title>
        <authorList>
            <consortium name="Maize Genome Sequencing Project"/>
            <person name="Ware D."/>
        </authorList>
    </citation>
    <scope>NUCLEOTIDE SEQUENCE [LARGE SCALE GENOMIC DNA]</scope>
    <source>
        <strain evidence="10">cv. B73</strain>
    </source>
</reference>
<keyword evidence="4" id="KW-0150">Chloroplast</keyword>
<dbReference type="PANTHER" id="PTHR46132">
    <property type="entry name" value="DIGALACTOSYLDIACYLGLYCEROL SYNTHASE 2, CHLOROPLASTIC"/>
    <property type="match status" value="1"/>
</dbReference>
<sequence length="188" mass="21761">MDREPQQLTPEQRYNLSWEAATERFMEYSDLDKVLNNEAAQPKQGWQPKPFLVPGTTIRAMCGYGSLASSSTTPCIWLVMTDEHPKLIVEMCSTWTSKVHDSRRLARLCQRRKQRSWRPPSRGPSRRSQRTSRRLAGHGPRGGLRRDQVQRQLNEVKDEVPWAMVHPLSVLQMEVASMCRKESDVLCR</sequence>
<evidence type="ECO:0000256" key="8">
    <source>
        <dbReference type="SAM" id="MobiDB-lite"/>
    </source>
</evidence>
<dbReference type="Gramene" id="Zm00001eb156950_T001">
    <property type="protein sequence ID" value="Zm00001eb156950_P001"/>
    <property type="gene ID" value="Zm00001eb156950"/>
</dbReference>
<evidence type="ECO:0000256" key="3">
    <source>
        <dbReference type="ARBA" id="ARBA00009481"/>
    </source>
</evidence>
<dbReference type="GO" id="GO:0046481">
    <property type="term" value="F:digalactosyldiacylglycerol synthase activity"/>
    <property type="evidence" value="ECO:0007669"/>
    <property type="project" value="InterPro"/>
</dbReference>
<comment type="similarity">
    <text evidence="3">Belongs to the glycosyltransferase group 1 family. Glycosyltransferase 4 subfamily.</text>
</comment>
<keyword evidence="5" id="KW-0934">Plastid</keyword>
<dbReference type="PANTHER" id="PTHR46132:SF5">
    <property type="entry name" value="DIGALACTOSYLDIACYLGLYCEROL SYNTHASE"/>
    <property type="match status" value="1"/>
</dbReference>
<accession>A0A804NFB4</accession>